<dbReference type="Pfam" id="PF04504">
    <property type="entry name" value="GeBP-like_DBD"/>
    <property type="match status" value="1"/>
</dbReference>
<evidence type="ECO:0000313" key="3">
    <source>
        <dbReference type="EMBL" id="KFK30641.1"/>
    </source>
</evidence>
<dbReference type="PANTHER" id="PTHR31662">
    <property type="entry name" value="BNAANNG10740D PROTEIN-RELATED"/>
    <property type="match status" value="1"/>
</dbReference>
<proteinExistence type="inferred from homology"/>
<gene>
    <name evidence="3" type="ordered locus">AALP_Aa6g008400</name>
</gene>
<accession>A0A087GL89</accession>
<dbReference type="InterPro" id="IPR007592">
    <property type="entry name" value="GEBP"/>
</dbReference>
<reference evidence="4" key="1">
    <citation type="journal article" date="2015" name="Nat. Plants">
        <title>Genome expansion of Arabis alpina linked with retrotransposition and reduced symmetric DNA methylation.</title>
        <authorList>
            <person name="Willing E.M."/>
            <person name="Rawat V."/>
            <person name="Mandakova T."/>
            <person name="Maumus F."/>
            <person name="James G.V."/>
            <person name="Nordstroem K.J."/>
            <person name="Becker C."/>
            <person name="Warthmann N."/>
            <person name="Chica C."/>
            <person name="Szarzynska B."/>
            <person name="Zytnicki M."/>
            <person name="Albani M.C."/>
            <person name="Kiefer C."/>
            <person name="Bergonzi S."/>
            <person name="Castaings L."/>
            <person name="Mateos J.L."/>
            <person name="Berns M.C."/>
            <person name="Bujdoso N."/>
            <person name="Piofczyk T."/>
            <person name="de Lorenzo L."/>
            <person name="Barrero-Sicilia C."/>
            <person name="Mateos I."/>
            <person name="Piednoel M."/>
            <person name="Hagmann J."/>
            <person name="Chen-Min-Tao R."/>
            <person name="Iglesias-Fernandez R."/>
            <person name="Schuster S.C."/>
            <person name="Alonso-Blanco C."/>
            <person name="Roudier F."/>
            <person name="Carbonero P."/>
            <person name="Paz-Ares J."/>
            <person name="Davis S.J."/>
            <person name="Pecinka A."/>
            <person name="Quesneville H."/>
            <person name="Colot V."/>
            <person name="Lysak M.A."/>
            <person name="Weigel D."/>
            <person name="Coupland G."/>
            <person name="Schneeberger K."/>
        </authorList>
    </citation>
    <scope>NUCLEOTIDE SEQUENCE [LARGE SCALE GENOMIC DNA]</scope>
    <source>
        <strain evidence="4">cv. Pajares</strain>
    </source>
</reference>
<dbReference type="PANTHER" id="PTHR31662:SF33">
    <property type="entry name" value="DNA-BINDING STOREKEEPER PROTEIN TRANSCRIPTIONAL REGULATOR-LIKE PROTEIN"/>
    <property type="match status" value="1"/>
</dbReference>
<evidence type="ECO:0000259" key="2">
    <source>
        <dbReference type="Pfam" id="PF04504"/>
    </source>
</evidence>
<keyword evidence="4" id="KW-1185">Reference proteome</keyword>
<sequence length="128" mass="14971">MFQRMWSQADEIVLLDSVITFERNPLREMAAFHDLVRPLIQVEVTNSQLDTKIRNMRMKFLRKAHKSVVSFSKLHDRTCFEKSQAIWGPNGILPVERKVKDKDKKPVVLVTGKDEWFEGEEAEDGREV</sequence>
<name>A0A087GL89_ARAAL</name>
<protein>
    <recommendedName>
        <fullName evidence="2">Glabrous enhancer-binding protein-like DBD domain-containing protein</fullName>
    </recommendedName>
</protein>
<evidence type="ECO:0000256" key="1">
    <source>
        <dbReference type="ARBA" id="ARBA00010820"/>
    </source>
</evidence>
<evidence type="ECO:0000313" key="4">
    <source>
        <dbReference type="Proteomes" id="UP000029120"/>
    </source>
</evidence>
<dbReference type="Proteomes" id="UP000029120">
    <property type="component" value="Chromosome 6"/>
</dbReference>
<feature type="domain" description="Glabrous enhancer-binding protein-like DBD" evidence="2">
    <location>
        <begin position="2"/>
        <end position="88"/>
    </location>
</feature>
<dbReference type="AlphaFoldDB" id="A0A087GL89"/>
<organism evidence="3 4">
    <name type="scientific">Arabis alpina</name>
    <name type="common">Alpine rock-cress</name>
    <dbReference type="NCBI Taxonomy" id="50452"/>
    <lineage>
        <taxon>Eukaryota</taxon>
        <taxon>Viridiplantae</taxon>
        <taxon>Streptophyta</taxon>
        <taxon>Embryophyta</taxon>
        <taxon>Tracheophyta</taxon>
        <taxon>Spermatophyta</taxon>
        <taxon>Magnoliopsida</taxon>
        <taxon>eudicotyledons</taxon>
        <taxon>Gunneridae</taxon>
        <taxon>Pentapetalae</taxon>
        <taxon>rosids</taxon>
        <taxon>malvids</taxon>
        <taxon>Brassicales</taxon>
        <taxon>Brassicaceae</taxon>
        <taxon>Arabideae</taxon>
        <taxon>Arabis</taxon>
    </lineage>
</organism>
<dbReference type="GO" id="GO:0005634">
    <property type="term" value="C:nucleus"/>
    <property type="evidence" value="ECO:0007669"/>
    <property type="project" value="TreeGrafter"/>
</dbReference>
<dbReference type="Gramene" id="KFK30641">
    <property type="protein sequence ID" value="KFK30641"/>
    <property type="gene ID" value="AALP_AA6G008400"/>
</dbReference>
<dbReference type="GO" id="GO:0006355">
    <property type="term" value="P:regulation of DNA-templated transcription"/>
    <property type="evidence" value="ECO:0007669"/>
    <property type="project" value="InterPro"/>
</dbReference>
<dbReference type="EMBL" id="CM002874">
    <property type="protein sequence ID" value="KFK30641.1"/>
    <property type="molecule type" value="Genomic_DNA"/>
</dbReference>
<comment type="similarity">
    <text evidence="1">Belongs to the GeBP family.</text>
</comment>
<dbReference type="OrthoDB" id="661680at2759"/>
<dbReference type="InterPro" id="IPR053932">
    <property type="entry name" value="GeBP-like_DBD"/>
</dbReference>